<keyword evidence="4" id="KW-1185">Reference proteome</keyword>
<dbReference type="InterPro" id="IPR029017">
    <property type="entry name" value="Enolase-like_N"/>
</dbReference>
<dbReference type="SUPFAM" id="SSF54826">
    <property type="entry name" value="Enolase N-terminal domain-like"/>
    <property type="match status" value="1"/>
</dbReference>
<name>A0A1H7BMF9_9BACT</name>
<dbReference type="PROSITE" id="PS00909">
    <property type="entry name" value="MR_MLE_2"/>
    <property type="match status" value="1"/>
</dbReference>
<sequence length="368" mass="41093">MVEGFKIHVTIQPYTLVFTFDAGTSRGVLRQKQTFILRAESSAFPGLTGLGEAGPLKGLSPDDRPDFLQKAREILEGISNVSFPFDPEKILQNLCLMPLEEFPSLRFGLETAILDLFYGGKRKLLFNPFYDRGAPIPINGLIWMGDRAFMKNQIEQKLHEGYNCIKMKIGAIDFELELALLEEIRTKYSEEEISLRVDANGAFGKEEAMHKLERLGKLGIHSIEQPIAPGNPEAMEKICSESPVPVALDEELIGIVEPNRRKALLDRIRPAYLILKPTLLGGMLATKEWIQLAEQAGIGWWMTSALESNIGLNAVAQFTSSLQPKLPQGLGTGTLYRNNFPSPLRIASGKLHYESRQAWELPEWLGAD</sequence>
<dbReference type="OrthoDB" id="9766759at2"/>
<evidence type="ECO:0000259" key="2">
    <source>
        <dbReference type="SMART" id="SM00922"/>
    </source>
</evidence>
<dbReference type="PANTHER" id="PTHR48073:SF2">
    <property type="entry name" value="O-SUCCINYLBENZOATE SYNTHASE"/>
    <property type="match status" value="1"/>
</dbReference>
<dbReference type="Gene3D" id="3.30.390.10">
    <property type="entry name" value="Enolase-like, N-terminal domain"/>
    <property type="match status" value="1"/>
</dbReference>
<dbReference type="RefSeq" id="WP_092178723.1">
    <property type="nucleotide sequence ID" value="NZ_FNZH01000013.1"/>
</dbReference>
<proteinExistence type="predicted"/>
<dbReference type="InterPro" id="IPR013342">
    <property type="entry name" value="Mandelate_racemase_C"/>
</dbReference>
<protein>
    <submittedName>
        <fullName evidence="3">O-succinylbenzoate synthase</fullName>
    </submittedName>
</protein>
<dbReference type="SMART" id="SM00922">
    <property type="entry name" value="MR_MLE"/>
    <property type="match status" value="1"/>
</dbReference>
<gene>
    <name evidence="3" type="ORF">SAMN05192553_1138</name>
</gene>
<evidence type="ECO:0000256" key="1">
    <source>
        <dbReference type="ARBA" id="ARBA00022723"/>
    </source>
</evidence>
<dbReference type="InterPro" id="IPR036849">
    <property type="entry name" value="Enolase-like_C_sf"/>
</dbReference>
<dbReference type="GO" id="GO:0046872">
    <property type="term" value="F:metal ion binding"/>
    <property type="evidence" value="ECO:0007669"/>
    <property type="project" value="UniProtKB-KW"/>
</dbReference>
<dbReference type="GO" id="GO:0009063">
    <property type="term" value="P:amino acid catabolic process"/>
    <property type="evidence" value="ECO:0007669"/>
    <property type="project" value="InterPro"/>
</dbReference>
<dbReference type="SFLD" id="SFLDG00180">
    <property type="entry name" value="muconate_cycloisomerase"/>
    <property type="match status" value="1"/>
</dbReference>
<dbReference type="EMBL" id="FNZH01000013">
    <property type="protein sequence ID" value="SEJ78426.1"/>
    <property type="molecule type" value="Genomic_DNA"/>
</dbReference>
<evidence type="ECO:0000313" key="3">
    <source>
        <dbReference type="EMBL" id="SEJ78426.1"/>
    </source>
</evidence>
<dbReference type="PANTHER" id="PTHR48073">
    <property type="entry name" value="O-SUCCINYLBENZOATE SYNTHASE-RELATED"/>
    <property type="match status" value="1"/>
</dbReference>
<dbReference type="CDD" id="cd03320">
    <property type="entry name" value="OSBS"/>
    <property type="match status" value="1"/>
</dbReference>
<accession>A0A1H7BMF9</accession>
<dbReference type="STRING" id="1416801.SAMN05192553_1138"/>
<reference evidence="4" key="1">
    <citation type="submission" date="2016-10" db="EMBL/GenBank/DDBJ databases">
        <authorList>
            <person name="Varghese N."/>
            <person name="Submissions S."/>
        </authorList>
    </citation>
    <scope>NUCLEOTIDE SEQUENCE [LARGE SCALE GENOMIC DNA]</scope>
    <source>
        <strain evidence="4">IBRC-M 10761</strain>
    </source>
</reference>
<keyword evidence="1" id="KW-0479">Metal-binding</keyword>
<organism evidence="3 4">
    <name type="scientific">Cyclobacterium xiamenense</name>
    <dbReference type="NCBI Taxonomy" id="1297121"/>
    <lineage>
        <taxon>Bacteria</taxon>
        <taxon>Pseudomonadati</taxon>
        <taxon>Bacteroidota</taxon>
        <taxon>Cytophagia</taxon>
        <taxon>Cytophagales</taxon>
        <taxon>Cyclobacteriaceae</taxon>
        <taxon>Cyclobacterium</taxon>
    </lineage>
</organism>
<dbReference type="Pfam" id="PF13378">
    <property type="entry name" value="MR_MLE_C"/>
    <property type="match status" value="1"/>
</dbReference>
<dbReference type="SFLD" id="SFLDF00009">
    <property type="entry name" value="o-succinylbenzoate_synthase"/>
    <property type="match status" value="1"/>
</dbReference>
<evidence type="ECO:0000313" key="4">
    <source>
        <dbReference type="Proteomes" id="UP000199403"/>
    </source>
</evidence>
<feature type="domain" description="Mandelate racemase/muconate lactonizing enzyme C-terminal" evidence="2">
    <location>
        <begin position="147"/>
        <end position="245"/>
    </location>
</feature>
<dbReference type="InterPro" id="IPR029065">
    <property type="entry name" value="Enolase_C-like"/>
</dbReference>
<dbReference type="InterPro" id="IPR018110">
    <property type="entry name" value="Mandel_Rmase/mucon_lact_enz_CS"/>
</dbReference>
<dbReference type="SFLD" id="SFLDS00001">
    <property type="entry name" value="Enolase"/>
    <property type="match status" value="1"/>
</dbReference>
<dbReference type="Gene3D" id="3.20.20.120">
    <property type="entry name" value="Enolase-like C-terminal domain"/>
    <property type="match status" value="1"/>
</dbReference>
<dbReference type="Proteomes" id="UP000199403">
    <property type="component" value="Unassembled WGS sequence"/>
</dbReference>
<dbReference type="AlphaFoldDB" id="A0A1H7BMF9"/>
<dbReference type="GO" id="GO:0016854">
    <property type="term" value="F:racemase and epimerase activity"/>
    <property type="evidence" value="ECO:0007669"/>
    <property type="project" value="UniProtKB-ARBA"/>
</dbReference>
<dbReference type="SUPFAM" id="SSF51604">
    <property type="entry name" value="Enolase C-terminal domain-like"/>
    <property type="match status" value="1"/>
</dbReference>